<dbReference type="InterPro" id="IPR050297">
    <property type="entry name" value="LipidA_mod_glycosyltrf_83"/>
</dbReference>
<comment type="subcellular location">
    <subcellularLocation>
        <location evidence="1">Cell membrane</location>
        <topology evidence="1">Multi-pass membrane protein</topology>
    </subcellularLocation>
</comment>
<evidence type="ECO:0000256" key="8">
    <source>
        <dbReference type="SAM" id="Phobius"/>
    </source>
</evidence>
<accession>A0A1F4VCU2</accession>
<evidence type="ECO:0000256" key="3">
    <source>
        <dbReference type="ARBA" id="ARBA00022676"/>
    </source>
</evidence>
<feature type="transmembrane region" description="Helical" evidence="8">
    <location>
        <begin position="100"/>
        <end position="123"/>
    </location>
</feature>
<sequence>MLKKVSKPLLLILLLGLFLRLYGISYGFPFIYSVDEPALVRTATGIRFESNPKHFDWPHLHFYLNFFLYMLIYVVRGAFQVLGLKPFISNLMPILWRDPLVFYLASRIFNAALGAFTAIPVFLTGKKLFNERVGLLSALAITLFPYHAYNSHFALIDVPMTFWFSLSVYFSSLIMLEGKRKWYVLAALFAGLSASTKYNGGFSVFVIFLAYILYLKTHELLRLGDGFKKASANLLLAAFVSLTSFFVGTPYALFDFDTFTRDDGPKGAFWQFENVGKVSTDQYFVQLSKVLTTKIISDFGYSFLLLFELFFIYFIFTKRTSDKIFIYLPGLFYFLYITGFSKNRIHYYMLVFPFVSLVVGYLANLFYNLVLSKKMFISHKLLSLILFSVVFLPPFVYSIKYAVKLSEKDTRNLFYEWAGENIPLDKEVIYSGRDLDPVMEKIDNKNRRIKSLSYISVNETATYLTIATNDRLSDTEEYKNVKKFLTLIKSFERSEQRFGPNVYVFSLDVNAK</sequence>
<keyword evidence="2" id="KW-1003">Cell membrane</keyword>
<dbReference type="GO" id="GO:0000030">
    <property type="term" value="F:mannosyltransferase activity"/>
    <property type="evidence" value="ECO:0007669"/>
    <property type="project" value="InterPro"/>
</dbReference>
<dbReference type="Pfam" id="PF02366">
    <property type="entry name" value="PMT"/>
    <property type="match status" value="1"/>
</dbReference>
<evidence type="ECO:0000313" key="10">
    <source>
        <dbReference type="EMBL" id="OGC54984.1"/>
    </source>
</evidence>
<feature type="transmembrane region" description="Helical" evidence="8">
    <location>
        <begin position="324"/>
        <end position="341"/>
    </location>
</feature>
<gene>
    <name evidence="10" type="ORF">A3A78_03315</name>
</gene>
<keyword evidence="3" id="KW-0328">Glycosyltransferase</keyword>
<feature type="transmembrane region" description="Helical" evidence="8">
    <location>
        <begin position="347"/>
        <end position="369"/>
    </location>
</feature>
<dbReference type="GO" id="GO:0016763">
    <property type="term" value="F:pentosyltransferase activity"/>
    <property type="evidence" value="ECO:0007669"/>
    <property type="project" value="TreeGrafter"/>
</dbReference>
<feature type="transmembrane region" description="Helical" evidence="8">
    <location>
        <begin position="381"/>
        <end position="403"/>
    </location>
</feature>
<reference evidence="10 11" key="1">
    <citation type="journal article" date="2016" name="Nat. Commun.">
        <title>Thousands of microbial genomes shed light on interconnected biogeochemical processes in an aquifer system.</title>
        <authorList>
            <person name="Anantharaman K."/>
            <person name="Brown C.T."/>
            <person name="Hug L.A."/>
            <person name="Sharon I."/>
            <person name="Castelle C.J."/>
            <person name="Probst A.J."/>
            <person name="Thomas B.C."/>
            <person name="Singh A."/>
            <person name="Wilkins M.J."/>
            <person name="Karaoz U."/>
            <person name="Brodie E.L."/>
            <person name="Williams K.H."/>
            <person name="Hubbard S.S."/>
            <person name="Banfield J.F."/>
        </authorList>
    </citation>
    <scope>NUCLEOTIDE SEQUENCE [LARGE SCALE GENOMIC DNA]</scope>
</reference>
<dbReference type="PANTHER" id="PTHR33908:SF11">
    <property type="entry name" value="MEMBRANE PROTEIN"/>
    <property type="match status" value="1"/>
</dbReference>
<feature type="transmembrane region" description="Helical" evidence="8">
    <location>
        <begin position="129"/>
        <end position="146"/>
    </location>
</feature>
<feature type="transmembrane region" description="Helical" evidence="8">
    <location>
        <begin position="153"/>
        <end position="176"/>
    </location>
</feature>
<dbReference type="AlphaFoldDB" id="A0A1F4VCU2"/>
<dbReference type="GO" id="GO:0005886">
    <property type="term" value="C:plasma membrane"/>
    <property type="evidence" value="ECO:0007669"/>
    <property type="project" value="UniProtKB-SubCell"/>
</dbReference>
<comment type="caution">
    <text evidence="10">The sequence shown here is derived from an EMBL/GenBank/DDBJ whole genome shotgun (WGS) entry which is preliminary data.</text>
</comment>
<protein>
    <recommendedName>
        <fullName evidence="9">ArnT-like N-terminal domain-containing protein</fullName>
    </recommendedName>
</protein>
<name>A0A1F4VCU2_UNCKA</name>
<feature type="domain" description="ArnT-like N-terminal" evidence="9">
    <location>
        <begin position="102"/>
        <end position="215"/>
    </location>
</feature>
<feature type="transmembrane region" description="Helical" evidence="8">
    <location>
        <begin position="182"/>
        <end position="214"/>
    </location>
</feature>
<evidence type="ECO:0000259" key="9">
    <source>
        <dbReference type="Pfam" id="PF02366"/>
    </source>
</evidence>
<proteinExistence type="predicted"/>
<evidence type="ECO:0000256" key="2">
    <source>
        <dbReference type="ARBA" id="ARBA00022475"/>
    </source>
</evidence>
<evidence type="ECO:0000256" key="6">
    <source>
        <dbReference type="ARBA" id="ARBA00022989"/>
    </source>
</evidence>
<feature type="transmembrane region" description="Helical" evidence="8">
    <location>
        <begin position="60"/>
        <end position="79"/>
    </location>
</feature>
<dbReference type="GO" id="GO:0006493">
    <property type="term" value="P:protein O-linked glycosylation"/>
    <property type="evidence" value="ECO:0007669"/>
    <property type="project" value="InterPro"/>
</dbReference>
<dbReference type="GO" id="GO:0009103">
    <property type="term" value="P:lipopolysaccharide biosynthetic process"/>
    <property type="evidence" value="ECO:0007669"/>
    <property type="project" value="UniProtKB-ARBA"/>
</dbReference>
<keyword evidence="5 8" id="KW-0812">Transmembrane</keyword>
<organism evidence="10 11">
    <name type="scientific">candidate division WWE3 bacterium RIFCSPLOWO2_01_FULL_41_18</name>
    <dbReference type="NCBI Taxonomy" id="1802625"/>
    <lineage>
        <taxon>Bacteria</taxon>
        <taxon>Katanobacteria</taxon>
    </lineage>
</organism>
<dbReference type="InterPro" id="IPR003342">
    <property type="entry name" value="ArnT-like_N"/>
</dbReference>
<feature type="transmembrane region" description="Helical" evidence="8">
    <location>
        <begin position="299"/>
        <end position="317"/>
    </location>
</feature>
<evidence type="ECO:0000256" key="4">
    <source>
        <dbReference type="ARBA" id="ARBA00022679"/>
    </source>
</evidence>
<evidence type="ECO:0000313" key="11">
    <source>
        <dbReference type="Proteomes" id="UP000176504"/>
    </source>
</evidence>
<keyword evidence="4" id="KW-0808">Transferase</keyword>
<evidence type="ECO:0000256" key="7">
    <source>
        <dbReference type="ARBA" id="ARBA00023136"/>
    </source>
</evidence>
<keyword evidence="6 8" id="KW-1133">Transmembrane helix</keyword>
<evidence type="ECO:0000256" key="1">
    <source>
        <dbReference type="ARBA" id="ARBA00004651"/>
    </source>
</evidence>
<dbReference type="Proteomes" id="UP000176504">
    <property type="component" value="Unassembled WGS sequence"/>
</dbReference>
<keyword evidence="7 8" id="KW-0472">Membrane</keyword>
<evidence type="ECO:0000256" key="5">
    <source>
        <dbReference type="ARBA" id="ARBA00022692"/>
    </source>
</evidence>
<dbReference type="EMBL" id="MEVI01000003">
    <property type="protein sequence ID" value="OGC54984.1"/>
    <property type="molecule type" value="Genomic_DNA"/>
</dbReference>
<feature type="transmembrane region" description="Helical" evidence="8">
    <location>
        <begin position="234"/>
        <end position="254"/>
    </location>
</feature>
<dbReference type="PANTHER" id="PTHR33908">
    <property type="entry name" value="MANNOSYLTRANSFERASE YKCB-RELATED"/>
    <property type="match status" value="1"/>
</dbReference>